<dbReference type="Proteomes" id="UP000799421">
    <property type="component" value="Unassembled WGS sequence"/>
</dbReference>
<gene>
    <name evidence="1" type="ORF">K470DRAFT_212062</name>
</gene>
<dbReference type="PANTHER" id="PTHR40623:SF2">
    <property type="entry name" value="INTEGRAL MEMBRANE PROTEIN"/>
    <property type="match status" value="1"/>
</dbReference>
<dbReference type="OrthoDB" id="5426165at2759"/>
<evidence type="ECO:0000313" key="2">
    <source>
        <dbReference type="Proteomes" id="UP000799421"/>
    </source>
</evidence>
<accession>A0A6A7C5D3</accession>
<dbReference type="PANTHER" id="PTHR40623">
    <property type="entry name" value="INTEGRAL MEMBRANE PROTEIN"/>
    <property type="match status" value="1"/>
</dbReference>
<keyword evidence="2" id="KW-1185">Reference proteome</keyword>
<dbReference type="EMBL" id="MU005964">
    <property type="protein sequence ID" value="KAF2862694.1"/>
    <property type="molecule type" value="Genomic_DNA"/>
</dbReference>
<feature type="non-terminal residue" evidence="1">
    <location>
        <position position="104"/>
    </location>
</feature>
<evidence type="ECO:0000313" key="1">
    <source>
        <dbReference type="EMBL" id="KAF2862694.1"/>
    </source>
</evidence>
<reference evidence="1" key="1">
    <citation type="journal article" date="2020" name="Stud. Mycol.">
        <title>101 Dothideomycetes genomes: a test case for predicting lifestyles and emergence of pathogens.</title>
        <authorList>
            <person name="Haridas S."/>
            <person name="Albert R."/>
            <person name="Binder M."/>
            <person name="Bloem J."/>
            <person name="Labutti K."/>
            <person name="Salamov A."/>
            <person name="Andreopoulos B."/>
            <person name="Baker S."/>
            <person name="Barry K."/>
            <person name="Bills G."/>
            <person name="Bluhm B."/>
            <person name="Cannon C."/>
            <person name="Castanera R."/>
            <person name="Culley D."/>
            <person name="Daum C."/>
            <person name="Ezra D."/>
            <person name="Gonzalez J."/>
            <person name="Henrissat B."/>
            <person name="Kuo A."/>
            <person name="Liang C."/>
            <person name="Lipzen A."/>
            <person name="Lutzoni F."/>
            <person name="Magnuson J."/>
            <person name="Mondo S."/>
            <person name="Nolan M."/>
            <person name="Ohm R."/>
            <person name="Pangilinan J."/>
            <person name="Park H.-J."/>
            <person name="Ramirez L."/>
            <person name="Alfaro M."/>
            <person name="Sun H."/>
            <person name="Tritt A."/>
            <person name="Yoshinaga Y."/>
            <person name="Zwiers L.-H."/>
            <person name="Turgeon B."/>
            <person name="Goodwin S."/>
            <person name="Spatafora J."/>
            <person name="Crous P."/>
            <person name="Grigoriev I."/>
        </authorList>
    </citation>
    <scope>NUCLEOTIDE SEQUENCE</scope>
    <source>
        <strain evidence="1">CBS 480.64</strain>
    </source>
</reference>
<proteinExistence type="predicted"/>
<organism evidence="1 2">
    <name type="scientific">Piedraia hortae CBS 480.64</name>
    <dbReference type="NCBI Taxonomy" id="1314780"/>
    <lineage>
        <taxon>Eukaryota</taxon>
        <taxon>Fungi</taxon>
        <taxon>Dikarya</taxon>
        <taxon>Ascomycota</taxon>
        <taxon>Pezizomycotina</taxon>
        <taxon>Dothideomycetes</taxon>
        <taxon>Dothideomycetidae</taxon>
        <taxon>Capnodiales</taxon>
        <taxon>Piedraiaceae</taxon>
        <taxon>Piedraia</taxon>
    </lineage>
</organism>
<name>A0A6A7C5D3_9PEZI</name>
<dbReference type="AlphaFoldDB" id="A0A6A7C5D3"/>
<protein>
    <submittedName>
        <fullName evidence="1">Uncharacterized protein</fullName>
    </submittedName>
</protein>
<sequence>MPRFFTGWETWEKLTFCLAGAILLTFFAGATKVGYTHWRLRKYTAIAEKERKEQMIQRQVMHEQPFPAVDDEIPFGIRALESGVEVEGIWVSRPTTPDSKSQMS</sequence>